<feature type="transmembrane region" description="Helical" evidence="6">
    <location>
        <begin position="221"/>
        <end position="248"/>
    </location>
</feature>
<feature type="transmembrane region" description="Helical" evidence="6">
    <location>
        <begin position="379"/>
        <end position="400"/>
    </location>
</feature>
<name>A0ABS3GWX9_9ENTE</name>
<dbReference type="SUPFAM" id="SSF56281">
    <property type="entry name" value="Metallo-hydrolase/oxidoreductase"/>
    <property type="match status" value="1"/>
</dbReference>
<feature type="transmembrane region" description="Helical" evidence="6">
    <location>
        <begin position="412"/>
        <end position="431"/>
    </location>
</feature>
<evidence type="ECO:0000256" key="2">
    <source>
        <dbReference type="ARBA" id="ARBA00022475"/>
    </source>
</evidence>
<protein>
    <submittedName>
        <fullName evidence="8">DNA internalization-related competence protein ComEC/Rec2</fullName>
    </submittedName>
</protein>
<evidence type="ECO:0000313" key="8">
    <source>
        <dbReference type="EMBL" id="MBO0439771.1"/>
    </source>
</evidence>
<dbReference type="EMBL" id="JAFLWD010000009">
    <property type="protein sequence ID" value="MBO0439771.1"/>
    <property type="molecule type" value="Genomic_DNA"/>
</dbReference>
<feature type="transmembrane region" description="Helical" evidence="6">
    <location>
        <begin position="328"/>
        <end position="346"/>
    </location>
</feature>
<evidence type="ECO:0000259" key="7">
    <source>
        <dbReference type="SMART" id="SM00849"/>
    </source>
</evidence>
<evidence type="ECO:0000256" key="4">
    <source>
        <dbReference type="ARBA" id="ARBA00022989"/>
    </source>
</evidence>
<evidence type="ECO:0000256" key="3">
    <source>
        <dbReference type="ARBA" id="ARBA00022692"/>
    </source>
</evidence>
<dbReference type="InterPro" id="IPR052159">
    <property type="entry name" value="Competence_DNA_uptake"/>
</dbReference>
<keyword evidence="5 6" id="KW-0472">Membrane</keyword>
<dbReference type="NCBIfam" id="TIGR00361">
    <property type="entry name" value="ComEC_Rec2"/>
    <property type="match status" value="1"/>
</dbReference>
<proteinExistence type="predicted"/>
<dbReference type="InterPro" id="IPR004797">
    <property type="entry name" value="Competence_ComEC/Rec2"/>
</dbReference>
<dbReference type="Pfam" id="PF00753">
    <property type="entry name" value="Lactamase_B"/>
    <property type="match status" value="1"/>
</dbReference>
<keyword evidence="9" id="KW-1185">Reference proteome</keyword>
<dbReference type="InterPro" id="IPR001279">
    <property type="entry name" value="Metallo-B-lactamas"/>
</dbReference>
<dbReference type="SMART" id="SM00849">
    <property type="entry name" value="Lactamase_B"/>
    <property type="match status" value="1"/>
</dbReference>
<dbReference type="CDD" id="cd07731">
    <property type="entry name" value="ComA-like_MBL-fold"/>
    <property type="match status" value="1"/>
</dbReference>
<dbReference type="InterPro" id="IPR036866">
    <property type="entry name" value="RibonucZ/Hydroxyglut_hydro"/>
</dbReference>
<evidence type="ECO:0000256" key="5">
    <source>
        <dbReference type="ARBA" id="ARBA00023136"/>
    </source>
</evidence>
<dbReference type="PANTHER" id="PTHR30619:SF1">
    <property type="entry name" value="RECOMBINATION PROTEIN 2"/>
    <property type="match status" value="1"/>
</dbReference>
<organism evidence="8 9">
    <name type="scientific">Candidatus Enterococcus ikei</name>
    <dbReference type="NCBI Taxonomy" id="2815326"/>
    <lineage>
        <taxon>Bacteria</taxon>
        <taxon>Bacillati</taxon>
        <taxon>Bacillota</taxon>
        <taxon>Bacilli</taxon>
        <taxon>Lactobacillales</taxon>
        <taxon>Enterococcaceae</taxon>
        <taxon>Enterococcus</taxon>
    </lineage>
</organism>
<accession>A0ABS3GWX9</accession>
<evidence type="ECO:0000313" key="9">
    <source>
        <dbReference type="Proteomes" id="UP000664632"/>
    </source>
</evidence>
<dbReference type="Pfam" id="PF03772">
    <property type="entry name" value="Competence"/>
    <property type="match status" value="1"/>
</dbReference>
<reference evidence="8 9" key="1">
    <citation type="submission" date="2021-03" db="EMBL/GenBank/DDBJ databases">
        <title>Enterococcal diversity collection.</title>
        <authorList>
            <person name="Gilmore M.S."/>
            <person name="Schwartzman J."/>
            <person name="Van Tyne D."/>
            <person name="Martin M."/>
            <person name="Earl A.M."/>
            <person name="Manson A.L."/>
            <person name="Straub T."/>
            <person name="Salamzade R."/>
            <person name="Saavedra J."/>
            <person name="Lebreton F."/>
            <person name="Prichula J."/>
            <person name="Schaufler K."/>
            <person name="Gaca A."/>
            <person name="Sgardioli B."/>
            <person name="Wagenaar J."/>
            <person name="Strong T."/>
        </authorList>
    </citation>
    <scope>NUCLEOTIDE SEQUENCE [LARGE SCALE GENOMIC DNA]</scope>
    <source>
        <strain evidence="8 9">DIV0869a</strain>
    </source>
</reference>
<keyword evidence="4 6" id="KW-1133">Transmembrane helix</keyword>
<keyword evidence="2" id="KW-1003">Cell membrane</keyword>
<comment type="subcellular location">
    <subcellularLocation>
        <location evidence="1">Cell membrane</location>
        <topology evidence="1">Multi-pass membrane protein</topology>
    </subcellularLocation>
</comment>
<dbReference type="Proteomes" id="UP000664632">
    <property type="component" value="Unassembled WGS sequence"/>
</dbReference>
<feature type="transmembrane region" description="Helical" evidence="6">
    <location>
        <begin position="305"/>
        <end position="322"/>
    </location>
</feature>
<evidence type="ECO:0000256" key="6">
    <source>
        <dbReference type="SAM" id="Phobius"/>
    </source>
</evidence>
<sequence length="759" mass="87146">MIGTVLVILKPSLLAGIVWFYLIIRVLLTRNKAVIGVSFFCIVLLSISCWQTLSKEKQAKFPESTEMTGQLVALPDKLKIDGDRLQLEGKFSTTKKEESKIIAFYRFTSEQEKKKWQKLNLRLRMELSGEFETPLPQTNLNGFDYQRYLKENGIYQTLTISNIHKIKTESPKFYELFSWLSNCRKRAIDYCDETFSNETALHLKTLLFGFKSSEFSQKEGMLASLGILHLFSLSGMHVTFFVGSFRYLFLRLGLTVERLFWLQLLFSIIYAGLTGFSSSVVRALMQSMISLSSREFKWQLSGLDCWSVSLIICLIFQPYLLFSAGGQLSYGLSFFILYVHPITQRIKNRYLQMYCFSLLLNVTMIPLIGLSFFEWQLTSSIFTFLLLPIFERAILPMLTISLIGSFFFKWQLLFTGLESYFLLQHLVFEWLSQNSTFTIVTGVFSPLLFLLITLLLFLLLYLMKKQSKKAYLIGAGLFILMHNKYFSPNGTIAFIDVGQGDSIFIQAPFHRENILIDTGGKIEFEKEKWSVKQKQASNADYSVIPYLKSKGVKYLDKVLISHGDIDHCGDLLTINEKIPIRKLYYPAGTENKTVFRRMIERLKKAGTKCYPILAETSISQSLPLKMLAPSVSGTGENKDSMIVYTKIAGKRFLFTGDLEKEGEQQVIQKFPSLKVDVLKIGHHGSKTSTDPLFIQRIKPIDGVISCGRNNRFKHPHDETLATLVQENVSVFQTDKRGMIYYEWTPFSKMTMARFVIEED</sequence>
<dbReference type="PANTHER" id="PTHR30619">
    <property type="entry name" value="DNA INTERNALIZATION/COMPETENCE PROTEIN COMEC/REC2"/>
    <property type="match status" value="1"/>
</dbReference>
<feature type="transmembrane region" description="Helical" evidence="6">
    <location>
        <begin position="7"/>
        <end position="28"/>
    </location>
</feature>
<dbReference type="InterPro" id="IPR035681">
    <property type="entry name" value="ComA-like_MBL"/>
</dbReference>
<dbReference type="Pfam" id="PF13567">
    <property type="entry name" value="DUF4131"/>
    <property type="match status" value="1"/>
</dbReference>
<dbReference type="NCBIfam" id="TIGR00360">
    <property type="entry name" value="ComEC_N-term"/>
    <property type="match status" value="1"/>
</dbReference>
<feature type="domain" description="Metallo-beta-lactamase" evidence="7">
    <location>
        <begin position="499"/>
        <end position="708"/>
    </location>
</feature>
<comment type="caution">
    <text evidence="8">The sequence shown here is derived from an EMBL/GenBank/DDBJ whole genome shotgun (WGS) entry which is preliminary data.</text>
</comment>
<keyword evidence="3 6" id="KW-0812">Transmembrane</keyword>
<feature type="transmembrane region" description="Helical" evidence="6">
    <location>
        <begin position="353"/>
        <end position="373"/>
    </location>
</feature>
<feature type="transmembrane region" description="Helical" evidence="6">
    <location>
        <begin position="437"/>
        <end position="462"/>
    </location>
</feature>
<feature type="transmembrane region" description="Helical" evidence="6">
    <location>
        <begin position="260"/>
        <end position="284"/>
    </location>
</feature>
<dbReference type="InterPro" id="IPR004477">
    <property type="entry name" value="ComEC_N"/>
</dbReference>
<gene>
    <name evidence="8" type="ORF">JZO69_05335</name>
</gene>
<feature type="transmembrane region" description="Helical" evidence="6">
    <location>
        <begin position="34"/>
        <end position="53"/>
    </location>
</feature>
<dbReference type="InterPro" id="IPR025405">
    <property type="entry name" value="DUF4131"/>
</dbReference>
<dbReference type="Gene3D" id="3.60.15.10">
    <property type="entry name" value="Ribonuclease Z/Hydroxyacylglutathione hydrolase-like"/>
    <property type="match status" value="1"/>
</dbReference>
<evidence type="ECO:0000256" key="1">
    <source>
        <dbReference type="ARBA" id="ARBA00004651"/>
    </source>
</evidence>